<reference evidence="5 6" key="1">
    <citation type="submission" date="2022-07" db="EMBL/GenBank/DDBJ databases">
        <title>Methylomonas rivi sp. nov., Methylomonas rosea sp. nov., Methylomonas aureus sp. nov. and Methylomonas subterranea sp. nov., four novel methanotrophs isolated from a freshwater creek and the deep terrestrial subsurface.</title>
        <authorList>
            <person name="Abin C."/>
            <person name="Sankaranarayanan K."/>
            <person name="Garner C."/>
            <person name="Sindelar R."/>
            <person name="Kotary K."/>
            <person name="Garner R."/>
            <person name="Barclay S."/>
            <person name="Lawson P."/>
            <person name="Krumholz L."/>
        </authorList>
    </citation>
    <scope>NUCLEOTIDE SEQUENCE [LARGE SCALE GENOMIC DNA]</scope>
    <source>
        <strain evidence="5 6">WSC-6</strain>
    </source>
</reference>
<dbReference type="PANTHER" id="PTHR43179:SF12">
    <property type="entry name" value="GALACTOFURANOSYLTRANSFERASE GLFT2"/>
    <property type="match status" value="1"/>
</dbReference>
<organism evidence="5 6">
    <name type="scientific">Methylomonas rivi</name>
    <dbReference type="NCBI Taxonomy" id="2952226"/>
    <lineage>
        <taxon>Bacteria</taxon>
        <taxon>Pseudomonadati</taxon>
        <taxon>Pseudomonadota</taxon>
        <taxon>Gammaproteobacteria</taxon>
        <taxon>Methylococcales</taxon>
        <taxon>Methylococcaceae</taxon>
        <taxon>Methylomonas</taxon>
    </lineage>
</organism>
<evidence type="ECO:0000313" key="6">
    <source>
        <dbReference type="Proteomes" id="UP001524586"/>
    </source>
</evidence>
<accession>A0ABT1U866</accession>
<evidence type="ECO:0000313" key="5">
    <source>
        <dbReference type="EMBL" id="MCQ8130035.1"/>
    </source>
</evidence>
<name>A0ABT1U866_9GAMM</name>
<dbReference type="CDD" id="cd02526">
    <property type="entry name" value="GT2_RfbF_like"/>
    <property type="match status" value="1"/>
</dbReference>
<gene>
    <name evidence="5" type="ORF">NP596_16375</name>
</gene>
<evidence type="ECO:0000256" key="1">
    <source>
        <dbReference type="ARBA" id="ARBA00006739"/>
    </source>
</evidence>
<dbReference type="Gene3D" id="3.90.550.10">
    <property type="entry name" value="Spore Coat Polysaccharide Biosynthesis Protein SpsA, Chain A"/>
    <property type="match status" value="1"/>
</dbReference>
<keyword evidence="2" id="KW-0328">Glycosyltransferase</keyword>
<keyword evidence="6" id="KW-1185">Reference proteome</keyword>
<proteinExistence type="inferred from homology"/>
<dbReference type="Pfam" id="PF00535">
    <property type="entry name" value="Glycos_transf_2"/>
    <property type="match status" value="1"/>
</dbReference>
<evidence type="ECO:0000259" key="4">
    <source>
        <dbReference type="Pfam" id="PF00535"/>
    </source>
</evidence>
<dbReference type="PANTHER" id="PTHR43179">
    <property type="entry name" value="RHAMNOSYLTRANSFERASE WBBL"/>
    <property type="match status" value="1"/>
</dbReference>
<sequence>MSYHPTDELIENVKALVQQVDEILIVDNGSGLEAKQLLDNLIKQHSKLNIVFLSENLGIAAALNIGVKKAKAAGHEWVITFDQDSQVTPFMIEAMLRVYETYPNKEKVASLSPRYMDVNSGEISGSHLRLPVNKTLPHAQAYEVLTSGNLIKSCVFDFVGYFDESLFIDYVDREFCWRCIHSSYSILQINDAILQHRIGFQKRCKFLWFHPSITNHSPLRRYYIARNAIYILKVYLIKRPLLVSIDLYKLLKVFIKVAIFENNKQIKIKAICLGLLDGFLGRMGKCKRTF</sequence>
<protein>
    <submittedName>
        <fullName evidence="5">Glycosyltransferase family 2 protein</fullName>
    </submittedName>
</protein>
<dbReference type="InterPro" id="IPR001173">
    <property type="entry name" value="Glyco_trans_2-like"/>
</dbReference>
<dbReference type="RefSeq" id="WP_256616460.1">
    <property type="nucleotide sequence ID" value="NZ_JANIBK010000119.1"/>
</dbReference>
<feature type="domain" description="Glycosyltransferase 2-like" evidence="4">
    <location>
        <begin position="8"/>
        <end position="104"/>
    </location>
</feature>
<dbReference type="InterPro" id="IPR029044">
    <property type="entry name" value="Nucleotide-diphossugar_trans"/>
</dbReference>
<comment type="similarity">
    <text evidence="1">Belongs to the glycosyltransferase 2 family.</text>
</comment>
<dbReference type="Proteomes" id="UP001524586">
    <property type="component" value="Unassembled WGS sequence"/>
</dbReference>
<evidence type="ECO:0000256" key="3">
    <source>
        <dbReference type="ARBA" id="ARBA00022679"/>
    </source>
</evidence>
<dbReference type="SUPFAM" id="SSF53448">
    <property type="entry name" value="Nucleotide-diphospho-sugar transferases"/>
    <property type="match status" value="1"/>
</dbReference>
<evidence type="ECO:0000256" key="2">
    <source>
        <dbReference type="ARBA" id="ARBA00022676"/>
    </source>
</evidence>
<dbReference type="EMBL" id="JANIBK010000119">
    <property type="protein sequence ID" value="MCQ8130035.1"/>
    <property type="molecule type" value="Genomic_DNA"/>
</dbReference>
<keyword evidence="3" id="KW-0808">Transferase</keyword>
<comment type="caution">
    <text evidence="5">The sequence shown here is derived from an EMBL/GenBank/DDBJ whole genome shotgun (WGS) entry which is preliminary data.</text>
</comment>